<evidence type="ECO:0000256" key="2">
    <source>
        <dbReference type="ARBA" id="ARBA00049988"/>
    </source>
</evidence>
<dbReference type="EMBL" id="JH651384">
    <property type="protein sequence ID" value="EIJ35226.1"/>
    <property type="molecule type" value="Genomic_DNA"/>
</dbReference>
<sequence length="98" mass="10838">MATVIDAENKTERVVSRVTPDVKALLTQAASWAGFSSINQFMVHSAMQEAERILRQEQVIQLSPRDTQAFLDALENPPKPNAALLKAAKRYRVTVTSA</sequence>
<dbReference type="Pfam" id="PF08681">
    <property type="entry name" value="TacA1"/>
    <property type="match status" value="1"/>
</dbReference>
<evidence type="ECO:0000313" key="3">
    <source>
        <dbReference type="EMBL" id="EIJ35226.1"/>
    </source>
</evidence>
<comment type="similarity">
    <text evidence="2">Belongs to the TacA antitoxin family.</text>
</comment>
<keyword evidence="1" id="KW-1277">Toxin-antitoxin system</keyword>
<protein>
    <recommendedName>
        <fullName evidence="5">DUF1778 domain-containing protein</fullName>
    </recommendedName>
</protein>
<dbReference type="Proteomes" id="UP000005317">
    <property type="component" value="Unassembled WGS sequence"/>
</dbReference>
<dbReference type="Gene3D" id="1.20.890.30">
    <property type="entry name" value="VCA0319-like"/>
    <property type="match status" value="1"/>
</dbReference>
<organism evidence="3 4">
    <name type="scientific">Thiothrix nivea (strain ATCC 35100 / DSM 5205 / JP2)</name>
    <dbReference type="NCBI Taxonomy" id="870187"/>
    <lineage>
        <taxon>Bacteria</taxon>
        <taxon>Pseudomonadati</taxon>
        <taxon>Pseudomonadota</taxon>
        <taxon>Gammaproteobacteria</taxon>
        <taxon>Thiotrichales</taxon>
        <taxon>Thiotrichaceae</taxon>
        <taxon>Thiothrix</taxon>
    </lineage>
</organism>
<keyword evidence="4" id="KW-1185">Reference proteome</keyword>
<dbReference type="PANTHER" id="PTHR35401">
    <property type="entry name" value="COPG FAMILY HELIX-TURN-HELIX PROTEIN-RELATED-RELATED"/>
    <property type="match status" value="1"/>
</dbReference>
<evidence type="ECO:0000313" key="4">
    <source>
        <dbReference type="Proteomes" id="UP000005317"/>
    </source>
</evidence>
<dbReference type="GO" id="GO:0006355">
    <property type="term" value="P:regulation of DNA-templated transcription"/>
    <property type="evidence" value="ECO:0007669"/>
    <property type="project" value="InterPro"/>
</dbReference>
<dbReference type="AlphaFoldDB" id="A0A656HIA3"/>
<proteinExistence type="inferred from homology"/>
<dbReference type="SUPFAM" id="SSF47598">
    <property type="entry name" value="Ribbon-helix-helix"/>
    <property type="match status" value="1"/>
</dbReference>
<reference evidence="4" key="1">
    <citation type="journal article" date="2011" name="Stand. Genomic Sci.">
        <title>Genome sequence of the filamentous, gliding Thiothrix nivea neotype strain (JP2(T)).</title>
        <authorList>
            <person name="Lapidus A."/>
            <person name="Nolan M."/>
            <person name="Lucas S."/>
            <person name="Glavina Del Rio T."/>
            <person name="Tice H."/>
            <person name="Cheng J.F."/>
            <person name="Tapia R."/>
            <person name="Han C."/>
            <person name="Goodwin L."/>
            <person name="Pitluck S."/>
            <person name="Liolios K."/>
            <person name="Pagani I."/>
            <person name="Ivanova N."/>
            <person name="Huntemann M."/>
            <person name="Mavromatis K."/>
            <person name="Mikhailova N."/>
            <person name="Pati A."/>
            <person name="Chen A."/>
            <person name="Palaniappan K."/>
            <person name="Land M."/>
            <person name="Brambilla E.M."/>
            <person name="Rohde M."/>
            <person name="Abt B."/>
            <person name="Verbarg S."/>
            <person name="Goker M."/>
            <person name="Bristow J."/>
            <person name="Eisen J.A."/>
            <person name="Markowitz V."/>
            <person name="Hugenholtz P."/>
            <person name="Kyrpides N.C."/>
            <person name="Klenk H.P."/>
            <person name="Woyke T."/>
        </authorList>
    </citation>
    <scope>NUCLEOTIDE SEQUENCE [LARGE SCALE GENOMIC DNA]</scope>
    <source>
        <strain evidence="4">ATCC 35100 / DSM 5205 / JP2</strain>
    </source>
</reference>
<dbReference type="PANTHER" id="PTHR35401:SF2">
    <property type="entry name" value="ABC-TYPE TRANSPORT SYSTEM"/>
    <property type="match status" value="1"/>
</dbReference>
<dbReference type="InterPro" id="IPR013321">
    <property type="entry name" value="Arc_rbn_hlx_hlx"/>
</dbReference>
<name>A0A656HIA3_THINJ</name>
<dbReference type="Gene3D" id="1.10.1220.10">
    <property type="entry name" value="Met repressor-like"/>
    <property type="match status" value="1"/>
</dbReference>
<accession>A0A656HIA3</accession>
<evidence type="ECO:0000256" key="1">
    <source>
        <dbReference type="ARBA" id="ARBA00022649"/>
    </source>
</evidence>
<gene>
    <name evidence="3" type="ORF">Thini_2688</name>
</gene>
<dbReference type="InterPro" id="IPR014795">
    <property type="entry name" value="TacA_1-like"/>
</dbReference>
<dbReference type="InterPro" id="IPR010985">
    <property type="entry name" value="Ribbon_hlx_hlx"/>
</dbReference>
<dbReference type="OrthoDB" id="5297731at2"/>
<evidence type="ECO:0008006" key="5">
    <source>
        <dbReference type="Google" id="ProtNLM"/>
    </source>
</evidence>
<dbReference type="RefSeq" id="WP_002709135.1">
    <property type="nucleotide sequence ID" value="NZ_JH651384.1"/>
</dbReference>